<feature type="transmembrane region" description="Helical" evidence="4">
    <location>
        <begin position="21"/>
        <end position="42"/>
    </location>
</feature>
<dbReference type="InterPro" id="IPR009835">
    <property type="entry name" value="SrtB"/>
</dbReference>
<dbReference type="NCBIfam" id="TIGR03064">
    <property type="entry name" value="sortase_srtB"/>
    <property type="match status" value="1"/>
</dbReference>
<keyword evidence="1" id="KW-0378">Hydrolase</keyword>
<keyword evidence="6" id="KW-1185">Reference proteome</keyword>
<proteinExistence type="predicted"/>
<evidence type="ECO:0000256" key="2">
    <source>
        <dbReference type="PIRSR" id="PIRSR605754-1"/>
    </source>
</evidence>
<keyword evidence="4" id="KW-0472">Membrane</keyword>
<dbReference type="InterPro" id="IPR023365">
    <property type="entry name" value="Sortase_dom-sf"/>
</dbReference>
<evidence type="ECO:0000313" key="6">
    <source>
        <dbReference type="Proteomes" id="UP000292927"/>
    </source>
</evidence>
<organism evidence="5 6">
    <name type="scientific">Cuneatibacter caecimuris</name>
    <dbReference type="NCBI Taxonomy" id="1796618"/>
    <lineage>
        <taxon>Bacteria</taxon>
        <taxon>Bacillati</taxon>
        <taxon>Bacillota</taxon>
        <taxon>Clostridia</taxon>
        <taxon>Lachnospirales</taxon>
        <taxon>Lachnospiraceae</taxon>
        <taxon>Cuneatibacter</taxon>
    </lineage>
</organism>
<dbReference type="OrthoDB" id="9806013at2"/>
<gene>
    <name evidence="5" type="ORF">EV209_2339</name>
</gene>
<dbReference type="RefSeq" id="WP_130435604.1">
    <property type="nucleotide sequence ID" value="NZ_SGXF01000004.1"/>
</dbReference>
<sequence>MTQRKKDGKRRKRTAGDYIRLAIFVVALGVFIWSAVQLFTIWREYKVGEDEYDNLAQEFVHTLEEVPTAETTTAEESISDAAETSVGQGTEETPSGETQGETTAPPPPPTEPVRFSVDFDALKAVNPDNIGWLIMNGTQVNNPVVRGEDNTHYLRYTYLGTWNIAGCLFMDYRNEDEFQSRNAIIYGHNQKNEKMFGTLQAYRDGQFYKSHPVFQMYTPEGVIQYQIFSAYETGAVSESFQIQFADDEAFQRYLDLIVSRSLYDTGVSVGAGDKILTLSTCTDDTVDRFVVHAKRLN</sequence>
<dbReference type="CDD" id="cd05826">
    <property type="entry name" value="Sortase_B"/>
    <property type="match status" value="1"/>
</dbReference>
<dbReference type="Gene3D" id="2.40.260.10">
    <property type="entry name" value="Sortase"/>
    <property type="match status" value="1"/>
</dbReference>
<dbReference type="GO" id="GO:0016787">
    <property type="term" value="F:hydrolase activity"/>
    <property type="evidence" value="ECO:0007669"/>
    <property type="project" value="UniProtKB-KW"/>
</dbReference>
<evidence type="ECO:0000256" key="3">
    <source>
        <dbReference type="SAM" id="MobiDB-lite"/>
    </source>
</evidence>
<keyword evidence="4" id="KW-1133">Transmembrane helix</keyword>
<dbReference type="AlphaFoldDB" id="A0A4Q7P3I2"/>
<feature type="compositionally biased region" description="Polar residues" evidence="3">
    <location>
        <begin position="86"/>
        <end position="96"/>
    </location>
</feature>
<feature type="active site" description="Proton donor/acceptor" evidence="2">
    <location>
        <position position="188"/>
    </location>
</feature>
<dbReference type="EMBL" id="SGXF01000004">
    <property type="protein sequence ID" value="RZS94496.1"/>
    <property type="molecule type" value="Genomic_DNA"/>
</dbReference>
<name>A0A4Q7P3I2_9FIRM</name>
<feature type="compositionally biased region" description="Low complexity" evidence="3">
    <location>
        <begin position="68"/>
        <end position="85"/>
    </location>
</feature>
<dbReference type="InterPro" id="IPR005754">
    <property type="entry name" value="Sortase"/>
</dbReference>
<accession>A0A4Q7P3I2</accession>
<reference evidence="5 6" key="1">
    <citation type="submission" date="2019-02" db="EMBL/GenBank/DDBJ databases">
        <title>Genomic Encyclopedia of Type Strains, Phase IV (KMG-IV): sequencing the most valuable type-strain genomes for metagenomic binning, comparative biology and taxonomic classification.</title>
        <authorList>
            <person name="Goeker M."/>
        </authorList>
    </citation>
    <scope>NUCLEOTIDE SEQUENCE [LARGE SCALE GENOMIC DNA]</scope>
    <source>
        <strain evidence="5 6">DSM 29486</strain>
    </source>
</reference>
<dbReference type="Pfam" id="PF04203">
    <property type="entry name" value="Sortase"/>
    <property type="match status" value="1"/>
</dbReference>
<dbReference type="Proteomes" id="UP000292927">
    <property type="component" value="Unassembled WGS sequence"/>
</dbReference>
<feature type="region of interest" description="Disordered" evidence="3">
    <location>
        <begin position="68"/>
        <end position="112"/>
    </location>
</feature>
<feature type="active site" description="Acyl-thioester intermediate" evidence="2">
    <location>
        <position position="281"/>
    </location>
</feature>
<evidence type="ECO:0000256" key="1">
    <source>
        <dbReference type="ARBA" id="ARBA00022801"/>
    </source>
</evidence>
<evidence type="ECO:0000256" key="4">
    <source>
        <dbReference type="SAM" id="Phobius"/>
    </source>
</evidence>
<dbReference type="SUPFAM" id="SSF63817">
    <property type="entry name" value="Sortase"/>
    <property type="match status" value="1"/>
</dbReference>
<keyword evidence="4" id="KW-0812">Transmembrane</keyword>
<protein>
    <submittedName>
        <fullName evidence="5">Sortase B</fullName>
    </submittedName>
</protein>
<evidence type="ECO:0000313" key="5">
    <source>
        <dbReference type="EMBL" id="RZS94496.1"/>
    </source>
</evidence>
<comment type="caution">
    <text evidence="5">The sequence shown here is derived from an EMBL/GenBank/DDBJ whole genome shotgun (WGS) entry which is preliminary data.</text>
</comment>